<evidence type="ECO:0000256" key="4">
    <source>
        <dbReference type="ARBA" id="ARBA00023172"/>
    </source>
</evidence>
<evidence type="ECO:0000259" key="8">
    <source>
        <dbReference type="Pfam" id="PF09169"/>
    </source>
</evidence>
<feature type="region of interest" description="Disordered" evidence="6">
    <location>
        <begin position="2604"/>
        <end position="2633"/>
    </location>
</feature>
<dbReference type="PANTHER" id="PTHR11289">
    <property type="entry name" value="BREAST CANCER TYPE 2 SUSCEPTIBILITY PROTEIN BRCA2"/>
    <property type="match status" value="1"/>
</dbReference>
<name>A0ABQ8TGY7_PERAM</name>
<accession>A0ABQ8TGY7</accession>
<proteinExistence type="predicted"/>
<dbReference type="InterPro" id="IPR015187">
    <property type="entry name" value="BRCA2_OB_1"/>
</dbReference>
<sequence length="3215" mass="355387">MHLLTICTCSAIHEHHLGLFLESVSDYYASTLLKSHYLQHTKCTLQVMNVVSATYHENYAFPDTRLSPVVPLQVESGTIPESLEALLEEGSDVSWSSTFATPLASNATLSNLNSNEKKVFIPSNELKKPRVLFSPDKDVDFTECYQLMDTSGDTSQANISDITVLAENSNIYKTVSPVTSKKNMSVSRCSTVTEDLFDTSLSSNNGNVQNSEGNSCVPIVLEQTTVLTSSFERTAEIQIAPVEHSIEGENISDNSTKCSVLCNMSKKNNLSKSCDSGVNESTEISVVDNFSPVRDVTSMSVSVSRKLFGSGKDEKPSEVFAAHNETVPAIEQDSGAVTCDVSDRKFSSTVESIKHPQLISVTSADSLNETASRGHTTQDFPQDLSFSTLEEICQITELLAASTDMPVECSQDERRENKAIKTPVCIKFTPKCSRLCRTSTPFTRTERHFSVDSGKKKKKIKFVCDTENEHLNSECVEHNEVSNDLRQDGEELGQRLHESDAIKKQNSAEQKFPPKNASDIASRVQSIRDSVNQSKKFSYLSSGMQIAADILENKSSDSVADDVMKSARLFEQALMRTKSNTKKLDLSSNAKQEFIPFCKLKDNCPVTDCSSVPDPEMKTEDINLCTSEKTKRTTAVQNGTDTNISTVCSHFCEEVKTDSMTDSFNISEIESLCNVEEKCTSKLTCEALVPEVFGKELENDFYPKERELESSSLCKSASIQGFKTASGNQIKVSKESICKAMKFMDDIITGEKSHSSVDMTSAHEKNLSFNEQCDKSDFTSKSLITADKSVVPKFIEDHSVSFHEVNDGCLRSSNQIIPMHENNASHWSDNGTLEKNNDQENMVTDSQMILAVEHAEMMQQLVGDETIFSDKKFWYPPGKCEIVPENMEVSVTQCNIENQLKHLPEQYLQGEKQLYKKDVESSSFVRKEDEFKTCNLMQGADSSAVLECVNDIKPSNEEVDMEALLNSTVIGQLFSDNLHAFKTESTAQEAVLKSKNSLNPDHDMLATSKSEMQIQQPDLSGFYTANKKSLISYCSPQRANEISEFEAESVYLKNRTSISSEETSENISESDSKIEHEKTAKYSTISEEKNWLLGTAMKLFPGDENYSKKFKNTSANLLTVKGGSNNKVNSVNQYSQLESARLSGNMLPTILEKNEIAEISKNISQTTENSLDHVTVSVVKDLTAADVKKTSTSPKTFKSAQHMISEIDAHVSSGTENLSKIQIQHTESEFTINNSFNGEQSLYLNRGSEFVDGSETADISHANGRKVSVSALNSESKAELLKSKGNNEKINLAFHKHLVRPINRKTVSESATITKECLELMGSKEDLPVFRDFPEKLDSPNLRGFSTASGKKVSVSTKALIRAQKLFAEETQNKKSVSSVTEASELKEMDRSSSTIFKEFSAESDKVSASTKGLSKAKKMFAEENHSMKMVIGTDVTESSVLRGLENPYSPIFKGFSTASGKRVAVSVNAFNRAKKLFLEENFCVTAIGSEAGTSEMKQQQEHSSPVLNGFRTAIGKEGLVPISTLERAKEDLYIKEVGSETSEMKQQHILPNLKGFSTANGKKICVSDEALQRAKELFEEENPFMKPVADLAKPSDLRELGGLCSTIPKEFSTANQNRVSVSVETLNRTKKLLTEENQSTKPVSCAAVSSELKERGSCSPVLQGFSTASGKKVSLSAKALNEAQKLFLGEDSCIKEVGIEAEMRNEHNSPILKGFSTASGKKVPVSAEALSKAKKLFSEEDSCIESVCTEVELSKMRNKHSSPISKRFSTSRKKVSVSAKALSKAKKSLLEEDSCLRTVDETKTTEMKENTEHNSPILKGFSTASGKKVSVSAKALNRVKKLFSDEEYTKTITSVAESSELNKQEGPHSPVLQRFSTASGKKVPVSAKNLSKVKKLFSDEKEYMEPVTNVAESSEKGQERPCSPILQEFSTASGKKVSVSAKALSRVKELFAEENEPSSPVAESSELKEQKRPYSPVLQGFSTASGKKVSVSAKALSRAKELFAEENEPDITVAESSGLKKQERPYSPVLQGFSTASGKKVSVSAKALSRVKELLVEENEPGFTVAESSGLKEQERPYSPVLQGFSTASGKKVSVSAKALSRVKELFAEENEPDITVAESSGLKEQERPYSPVLQGFSTASGKKVSVSAKALSRVKELFAEENEPCNTIAESSGLKEQERPYSPVLQGFSTASGKKVSVSAKALSRVKELFAEENKYIKPVRNVPESSELKEQEIPCSPVLGFSTASGKKVSVSSQALSRVKKLFAEENDVAESSNLKEQEGLCSPLLQGCSVENGKNVSVATKSLCAAKKLFLEEDCPMKAVDTGVEMLEMKDKNNSLILKGFSTASGKKVSVTENSLVRAKQLFLEDSSIQGIDMESVVPIPQIISTTGTRRVSVNSDKCVTDVKFQKSNEPTSVSKPSENVRSSVVRRKSSTGKLRLSRSEKVSSRSTSALCASYQASENSAVLPVLLSREKMNEHAKEECEHKESKFTSQEQDNLNPTSRTSLSRAAMDIQMRDNTDLRVPKGMNLPMSLTQEVQESAAALLADEAALDSPGWVASYVSCPDMLHDRVAAPSAMVSSEVNDAEAAAVTEPGSPVLGSCERGRKNKRSRLSQKSLGVNLEQKTHTTSSSFKVPYKKTTNTAEKMSSSSHISAPKQTRRHLEFGTPFRKHFPLMEQNGWSVSHEKRERSGREKREVCSEVVTGRQTAADEQEALVRRRTNTGVTDLLPCTGSYYVRKQERHTQMTWREAVNGTLPGRYTRSQLLKFGIKEFVLDISAENSVEFRFSAWDYYSRSVCEDNVKGLLVGDGAHLILDAKGTAGVEEVTRAFLSSPGIEPALVPSGWVRNHYRWLVWKLAAIERSFPQQFSNRCLTPNVLLLQLKYRYDREIDHCERPAIRKILEHDDTAAKRLVLCVARIVKLEKAETDLCFELELTDGWYGLNAVVDQEMCHRIRRGTIAVGTKLISHGAELLNCEQGCSPLEVGSEVKLKLHSNSTRRARWDTKLGFHSKPGPLRIPLTSVLSAGGMISCVSVMVVRVYPTLYVEKLADGRSVVLSKNLKVRIYKTVILPVVLYGCETWTLTLREEHRLRVFENKVLRKMFVAKRDDVTGEWRKLHNTELHALYSSPDVIGNIKSRRLRWAGHVARMGECRNVYRLLVGRPEGKRPLGRLRRRWEDNIKMDLREVGYDDREWINLAQDRDQWRAEGGNEPLGS</sequence>
<dbReference type="SUPFAM" id="SSF50249">
    <property type="entry name" value="Nucleic acid-binding proteins"/>
    <property type="match status" value="2"/>
</dbReference>
<feature type="compositionally biased region" description="Polar residues" evidence="6">
    <location>
        <begin position="2492"/>
        <end position="2506"/>
    </location>
</feature>
<feature type="region of interest" description="Disordered" evidence="6">
    <location>
        <begin position="1858"/>
        <end position="1879"/>
    </location>
</feature>
<evidence type="ECO:0000256" key="2">
    <source>
        <dbReference type="ARBA" id="ARBA00022763"/>
    </source>
</evidence>
<dbReference type="Gene3D" id="2.40.50.140">
    <property type="entry name" value="Nucleic acid-binding proteins"/>
    <property type="match status" value="2"/>
</dbReference>
<evidence type="ECO:0000256" key="1">
    <source>
        <dbReference type="ARBA" id="ARBA00022737"/>
    </source>
</evidence>
<dbReference type="EMBL" id="JAJSOF020000011">
    <property type="protein sequence ID" value="KAJ4445201.1"/>
    <property type="molecule type" value="Genomic_DNA"/>
</dbReference>
<reference evidence="9 10" key="1">
    <citation type="journal article" date="2022" name="Allergy">
        <title>Genome assembly and annotation of Periplaneta americana reveal a comprehensive cockroach allergen profile.</title>
        <authorList>
            <person name="Wang L."/>
            <person name="Xiong Q."/>
            <person name="Saelim N."/>
            <person name="Wang L."/>
            <person name="Nong W."/>
            <person name="Wan A.T."/>
            <person name="Shi M."/>
            <person name="Liu X."/>
            <person name="Cao Q."/>
            <person name="Hui J.H.L."/>
            <person name="Sookrung N."/>
            <person name="Leung T.F."/>
            <person name="Tungtrongchitr A."/>
            <person name="Tsui S.K.W."/>
        </authorList>
    </citation>
    <scope>NUCLEOTIDE SEQUENCE [LARGE SCALE GENOMIC DNA]</scope>
    <source>
        <strain evidence="9">PWHHKU_190912</strain>
    </source>
</reference>
<dbReference type="InterPro" id="IPR015525">
    <property type="entry name" value="BRCA2"/>
</dbReference>
<dbReference type="InterPro" id="IPR036315">
    <property type="entry name" value="BRCA2_hlx_sf"/>
</dbReference>
<feature type="compositionally biased region" description="Basic and acidic residues" evidence="6">
    <location>
        <begin position="2481"/>
        <end position="2491"/>
    </location>
</feature>
<evidence type="ECO:0008006" key="11">
    <source>
        <dbReference type="Google" id="ProtNLM"/>
    </source>
</evidence>
<keyword evidence="2" id="KW-0227">DNA damage</keyword>
<dbReference type="Proteomes" id="UP001148838">
    <property type="component" value="Unassembled WGS sequence"/>
</dbReference>
<feature type="domain" description="BRCA2 OB1" evidence="7">
    <location>
        <begin position="2897"/>
        <end position="3010"/>
    </location>
</feature>
<protein>
    <recommendedName>
        <fullName evidence="11">Tower domain-containing protein</fullName>
    </recommendedName>
</protein>
<organism evidence="9 10">
    <name type="scientific">Periplaneta americana</name>
    <name type="common">American cockroach</name>
    <name type="synonym">Blatta americana</name>
    <dbReference type="NCBI Taxonomy" id="6978"/>
    <lineage>
        <taxon>Eukaryota</taxon>
        <taxon>Metazoa</taxon>
        <taxon>Ecdysozoa</taxon>
        <taxon>Arthropoda</taxon>
        <taxon>Hexapoda</taxon>
        <taxon>Insecta</taxon>
        <taxon>Pterygota</taxon>
        <taxon>Neoptera</taxon>
        <taxon>Polyneoptera</taxon>
        <taxon>Dictyoptera</taxon>
        <taxon>Blattodea</taxon>
        <taxon>Blattoidea</taxon>
        <taxon>Blattidae</taxon>
        <taxon>Blattinae</taxon>
        <taxon>Periplaneta</taxon>
    </lineage>
</organism>
<dbReference type="Pfam" id="PF09169">
    <property type="entry name" value="BRCA-2_helical"/>
    <property type="match status" value="1"/>
</dbReference>
<keyword evidence="10" id="KW-1185">Reference proteome</keyword>
<dbReference type="Pfam" id="PF09103">
    <property type="entry name" value="BRCA-2_OB1"/>
    <property type="match status" value="1"/>
</dbReference>
<evidence type="ECO:0000313" key="10">
    <source>
        <dbReference type="Proteomes" id="UP001148838"/>
    </source>
</evidence>
<evidence type="ECO:0000259" key="7">
    <source>
        <dbReference type="Pfam" id="PF09103"/>
    </source>
</evidence>
<gene>
    <name evidence="9" type="ORF">ANN_07002</name>
</gene>
<feature type="compositionally biased region" description="Polar residues" evidence="6">
    <location>
        <begin position="2412"/>
        <end position="2424"/>
    </location>
</feature>
<dbReference type="PROSITE" id="PS50138">
    <property type="entry name" value="BRCA2_REPEAT"/>
    <property type="match status" value="17"/>
</dbReference>
<evidence type="ECO:0000256" key="6">
    <source>
        <dbReference type="SAM" id="MobiDB-lite"/>
    </source>
</evidence>
<keyword evidence="1" id="KW-0677">Repeat</keyword>
<dbReference type="InterPro" id="IPR012340">
    <property type="entry name" value="NA-bd_OB-fold"/>
</dbReference>
<keyword evidence="5" id="KW-0234">DNA repair</keyword>
<feature type="region of interest" description="Disordered" evidence="6">
    <location>
        <begin position="2411"/>
        <end position="2445"/>
    </location>
</feature>
<evidence type="ECO:0000256" key="3">
    <source>
        <dbReference type="ARBA" id="ARBA00023125"/>
    </source>
</evidence>
<keyword evidence="3" id="KW-0238">DNA-binding</keyword>
<evidence type="ECO:0000313" key="9">
    <source>
        <dbReference type="EMBL" id="KAJ4445201.1"/>
    </source>
</evidence>
<dbReference type="SUPFAM" id="SSF81872">
    <property type="entry name" value="BRCA2 helical domain"/>
    <property type="match status" value="1"/>
</dbReference>
<feature type="region of interest" description="Disordered" evidence="6">
    <location>
        <begin position="2481"/>
        <end position="2506"/>
    </location>
</feature>
<keyword evidence="4" id="KW-0233">DNA recombination</keyword>
<dbReference type="InterPro" id="IPR015252">
    <property type="entry name" value="BRCA2_hlx"/>
</dbReference>
<dbReference type="CDD" id="cd04493">
    <property type="entry name" value="BRCA2DBD_OB1"/>
    <property type="match status" value="1"/>
</dbReference>
<feature type="domain" description="Breast cancer type 2 susceptibility protein helical" evidence="8">
    <location>
        <begin position="2707"/>
        <end position="2894"/>
    </location>
</feature>
<dbReference type="Pfam" id="PF00634">
    <property type="entry name" value="BRCA2"/>
    <property type="match status" value="16"/>
</dbReference>
<comment type="caution">
    <text evidence="9">The sequence shown here is derived from an EMBL/GenBank/DDBJ whole genome shotgun (WGS) entry which is preliminary data.</text>
</comment>
<evidence type="ECO:0000256" key="5">
    <source>
        <dbReference type="ARBA" id="ARBA00023204"/>
    </source>
</evidence>
<dbReference type="PANTHER" id="PTHR11289:SF0">
    <property type="entry name" value="BREAST CANCER TYPE 2 SUSCEPTIBILITY PROTEIN"/>
    <property type="match status" value="1"/>
</dbReference>
<dbReference type="InterPro" id="IPR002093">
    <property type="entry name" value="BRCA2_repeat"/>
</dbReference>